<feature type="compositionally biased region" description="Acidic residues" evidence="1">
    <location>
        <begin position="382"/>
        <end position="391"/>
    </location>
</feature>
<feature type="chain" id="PRO_5021726010" description="Right handed beta helix domain-containing protein" evidence="2">
    <location>
        <begin position="27"/>
        <end position="417"/>
    </location>
</feature>
<feature type="region of interest" description="Disordered" evidence="1">
    <location>
        <begin position="382"/>
        <end position="417"/>
    </location>
</feature>
<dbReference type="Proteomes" id="UP000318571">
    <property type="component" value="Chromosome 7"/>
</dbReference>
<sequence>MADWQGRFLLIWLLCLCLGSTPLTLGMDLCSQSFCQCPEAGKEVICTCSNPNQNIIIDDKSVPIQAKVVFISECGSVDIRSNSFAQCRDLAHLQFTNLKELELKPNFYSESELEYKELSNLTVSRIGRVTINPQAFVNFPKTSRSSFHEVGIREVRERDLEILTDEFSLTNSEIGILGRASLYSDAGLLEFKNNRIEFIESTAFDASVRRFEFIGNTIDHIENSGMSVACLNGKIIGNTFHNQTGSPLLDFGPDPVCVPDPEAETEEDMQYNVVANPILEFTDNFFHIFTDDMLNFPGANNVPLGALDIRGNKVKCDCEAIKEFAALVDFEHVVPREHTLQRGALLFRKEFYDSGICVDANGQEQSLKAFARNWIKVVEPGENQEELDSDQEQISTPPPSLLSNGHLECSSHPEQNL</sequence>
<evidence type="ECO:0000256" key="2">
    <source>
        <dbReference type="SAM" id="SignalP"/>
    </source>
</evidence>
<feature type="signal peptide" evidence="2">
    <location>
        <begin position="1"/>
        <end position="26"/>
    </location>
</feature>
<keyword evidence="2" id="KW-0732">Signal</keyword>
<name>A0A553P386_TIGCA</name>
<keyword evidence="4" id="KW-1185">Reference proteome</keyword>
<protein>
    <recommendedName>
        <fullName evidence="5">Right handed beta helix domain-containing protein</fullName>
    </recommendedName>
</protein>
<dbReference type="Gene3D" id="3.80.10.10">
    <property type="entry name" value="Ribonuclease Inhibitor"/>
    <property type="match status" value="1"/>
</dbReference>
<reference evidence="3 4" key="1">
    <citation type="journal article" date="2018" name="Nat. Ecol. Evol.">
        <title>Genomic signatures of mitonuclear coevolution across populations of Tigriopus californicus.</title>
        <authorList>
            <person name="Barreto F.S."/>
            <person name="Watson E.T."/>
            <person name="Lima T.G."/>
            <person name="Willett C.S."/>
            <person name="Edmands S."/>
            <person name="Li W."/>
            <person name="Burton R.S."/>
        </authorList>
    </citation>
    <scope>NUCLEOTIDE SEQUENCE [LARGE SCALE GENOMIC DNA]</scope>
    <source>
        <strain evidence="3 4">San Diego</strain>
    </source>
</reference>
<dbReference type="InterPro" id="IPR032675">
    <property type="entry name" value="LRR_dom_sf"/>
</dbReference>
<gene>
    <name evidence="3" type="ORF">TCAL_00253</name>
</gene>
<accession>A0A553P386</accession>
<dbReference type="AlphaFoldDB" id="A0A553P386"/>
<comment type="caution">
    <text evidence="3">The sequence shown here is derived from an EMBL/GenBank/DDBJ whole genome shotgun (WGS) entry which is preliminary data.</text>
</comment>
<evidence type="ECO:0000313" key="4">
    <source>
        <dbReference type="Proteomes" id="UP000318571"/>
    </source>
</evidence>
<dbReference type="EMBL" id="VCGU01000008">
    <property type="protein sequence ID" value="TRY72157.1"/>
    <property type="molecule type" value="Genomic_DNA"/>
</dbReference>
<evidence type="ECO:0000313" key="3">
    <source>
        <dbReference type="EMBL" id="TRY72157.1"/>
    </source>
</evidence>
<proteinExistence type="predicted"/>
<evidence type="ECO:0000256" key="1">
    <source>
        <dbReference type="SAM" id="MobiDB-lite"/>
    </source>
</evidence>
<dbReference type="OMA" id="VFCECEN"/>
<organism evidence="3 4">
    <name type="scientific">Tigriopus californicus</name>
    <name type="common">Marine copepod</name>
    <dbReference type="NCBI Taxonomy" id="6832"/>
    <lineage>
        <taxon>Eukaryota</taxon>
        <taxon>Metazoa</taxon>
        <taxon>Ecdysozoa</taxon>
        <taxon>Arthropoda</taxon>
        <taxon>Crustacea</taxon>
        <taxon>Multicrustacea</taxon>
        <taxon>Hexanauplia</taxon>
        <taxon>Copepoda</taxon>
        <taxon>Harpacticoida</taxon>
        <taxon>Harpacticidae</taxon>
        <taxon>Tigriopus</taxon>
    </lineage>
</organism>
<evidence type="ECO:0008006" key="5">
    <source>
        <dbReference type="Google" id="ProtNLM"/>
    </source>
</evidence>